<geneLocation type="plasmid" evidence="1">
    <name>pYE854</name>
</geneLocation>
<dbReference type="EMBL" id="AM905950">
    <property type="protein sequence ID" value="CAP20127.1"/>
    <property type="molecule type" value="Genomic_DNA"/>
</dbReference>
<reference evidence="1" key="1">
    <citation type="journal article" date="2008" name="J. Bacteriol.">
        <title>Genetic and functional properties of the self-transmissible Yersinia enterocolitica plasmid pYE854, which mobilizes the virulence plasmid pYV.</title>
        <authorList>
            <person name="Hammerl J.A."/>
            <person name="Klein I."/>
            <person name="Lanka E."/>
            <person name="Appel B."/>
            <person name="Hertwig S."/>
        </authorList>
    </citation>
    <scope>NUCLEOTIDE SEQUENCE [LARGE SCALE GENOMIC DNA]</scope>
    <source>
        <strain evidence="1">29854</strain>
        <plasmid evidence="1">pYE854</plasmid>
    </source>
</reference>
<name>B0RKM1_YEREN</name>
<dbReference type="AlphaFoldDB" id="B0RKM1"/>
<accession>B0RKM1</accession>
<protein>
    <submittedName>
        <fullName evidence="1">Uncharacterized protein</fullName>
    </submittedName>
</protein>
<proteinExistence type="predicted"/>
<sequence>MLNNPFNSALRICLFFYMELSLECLCFKYIRFLYRISNCRHVVVFIFKFGYR</sequence>
<evidence type="ECO:0000313" key="1">
    <source>
        <dbReference type="EMBL" id="CAP20127.1"/>
    </source>
</evidence>
<organism evidence="1">
    <name type="scientific">Yersinia enterocolitica</name>
    <dbReference type="NCBI Taxonomy" id="630"/>
    <lineage>
        <taxon>Bacteria</taxon>
        <taxon>Pseudomonadati</taxon>
        <taxon>Pseudomonadota</taxon>
        <taxon>Gammaproteobacteria</taxon>
        <taxon>Enterobacterales</taxon>
        <taxon>Yersiniaceae</taxon>
        <taxon>Yersinia</taxon>
    </lineage>
</organism>
<keyword evidence="1" id="KW-0614">Plasmid</keyword>